<dbReference type="PANTHER" id="PTHR33446">
    <property type="entry name" value="PROTEIN TONB-RELATED"/>
    <property type="match status" value="1"/>
</dbReference>
<dbReference type="AlphaFoldDB" id="A0A2S5A8S5"/>
<dbReference type="GO" id="GO:0031992">
    <property type="term" value="F:energy transducer activity"/>
    <property type="evidence" value="ECO:0007669"/>
    <property type="project" value="TreeGrafter"/>
</dbReference>
<keyword evidence="4" id="KW-1003">Cell membrane</keyword>
<sequence length="408" mass="44722">MAKLHKNKDPELLVKELKELAGIELSPEELQLLLQSDLERDALEGFAAMKKAGVNGDKALVDLQHQLNQKIKDRSKQSELRWHKLSIAATVAAVVCIGAFYIVKKQRHDREQIAKMADMPIIWTKNDTLVIYLPKEEAIAQNLAKPPSPVSAPIAPTAPSVESPTVAAATALSAPALNEVVIVQDTTAPKNAFAENTFAKRSAVASVAKAKAEEKHVIKLIDILTAKPLTAVDLKIKGTTIIGETDENGEFNIPLSSNKPTIQAAKQGYLPLETSLNFEEHKTLTYGLMPDVKQQAEVSVKEFLKSTKVNTADATFAVSESAYRIYINKNINYPKAFTEMGREGTVQVDFTVLPDGSLTQFKIRQSMGADFDKASIEVLKNGPKWLPAIRNGKPVSGKAHYFVNFIQL</sequence>
<dbReference type="InterPro" id="IPR037682">
    <property type="entry name" value="TonB_C"/>
</dbReference>
<feature type="domain" description="TonB C-terminal" evidence="11">
    <location>
        <begin position="318"/>
        <end position="408"/>
    </location>
</feature>
<evidence type="ECO:0000313" key="13">
    <source>
        <dbReference type="Proteomes" id="UP000236893"/>
    </source>
</evidence>
<dbReference type="InterPro" id="IPR008969">
    <property type="entry name" value="CarboxyPept-like_regulatory"/>
</dbReference>
<evidence type="ECO:0000256" key="1">
    <source>
        <dbReference type="ARBA" id="ARBA00004383"/>
    </source>
</evidence>
<dbReference type="GO" id="GO:0015031">
    <property type="term" value="P:protein transport"/>
    <property type="evidence" value="ECO:0007669"/>
    <property type="project" value="UniProtKB-KW"/>
</dbReference>
<dbReference type="Gene3D" id="3.30.1150.10">
    <property type="match status" value="1"/>
</dbReference>
<dbReference type="OrthoDB" id="1112758at2"/>
<evidence type="ECO:0000313" key="12">
    <source>
        <dbReference type="EMBL" id="POY38926.1"/>
    </source>
</evidence>
<comment type="subcellular location">
    <subcellularLocation>
        <location evidence="1">Cell inner membrane</location>
        <topology evidence="1">Single-pass membrane protein</topology>
        <orientation evidence="1">Periplasmic side</orientation>
    </subcellularLocation>
</comment>
<dbReference type="PANTHER" id="PTHR33446:SF2">
    <property type="entry name" value="PROTEIN TONB"/>
    <property type="match status" value="1"/>
</dbReference>
<evidence type="ECO:0000256" key="4">
    <source>
        <dbReference type="ARBA" id="ARBA00022475"/>
    </source>
</evidence>
<evidence type="ECO:0000256" key="2">
    <source>
        <dbReference type="ARBA" id="ARBA00006555"/>
    </source>
</evidence>
<evidence type="ECO:0000256" key="10">
    <source>
        <dbReference type="SAM" id="Phobius"/>
    </source>
</evidence>
<organism evidence="12 13">
    <name type="scientific">Solitalea longa</name>
    <dbReference type="NCBI Taxonomy" id="2079460"/>
    <lineage>
        <taxon>Bacteria</taxon>
        <taxon>Pseudomonadati</taxon>
        <taxon>Bacteroidota</taxon>
        <taxon>Sphingobacteriia</taxon>
        <taxon>Sphingobacteriales</taxon>
        <taxon>Sphingobacteriaceae</taxon>
        <taxon>Solitalea</taxon>
    </lineage>
</organism>
<keyword evidence="8 10" id="KW-1133">Transmembrane helix</keyword>
<evidence type="ECO:0000256" key="3">
    <source>
        <dbReference type="ARBA" id="ARBA00022448"/>
    </source>
</evidence>
<reference evidence="12 13" key="1">
    <citation type="submission" date="2018-01" db="EMBL/GenBank/DDBJ databases">
        <authorList>
            <person name="Gaut B.S."/>
            <person name="Morton B.R."/>
            <person name="Clegg M.T."/>
            <person name="Duvall M.R."/>
        </authorList>
    </citation>
    <scope>NUCLEOTIDE SEQUENCE [LARGE SCALE GENOMIC DNA]</scope>
    <source>
        <strain evidence="12 13">HR-AV</strain>
    </source>
</reference>
<keyword evidence="7" id="KW-0653">Protein transport</keyword>
<name>A0A2S5A8S5_9SPHI</name>
<keyword evidence="13" id="KW-1185">Reference proteome</keyword>
<dbReference type="Pfam" id="PF03544">
    <property type="entry name" value="TonB_C"/>
    <property type="match status" value="1"/>
</dbReference>
<dbReference type="SUPFAM" id="SSF49464">
    <property type="entry name" value="Carboxypeptidase regulatory domain-like"/>
    <property type="match status" value="1"/>
</dbReference>
<evidence type="ECO:0000259" key="11">
    <source>
        <dbReference type="PROSITE" id="PS52015"/>
    </source>
</evidence>
<gene>
    <name evidence="12" type="ORF">C3K47_00025</name>
</gene>
<evidence type="ECO:0000256" key="9">
    <source>
        <dbReference type="ARBA" id="ARBA00023136"/>
    </source>
</evidence>
<dbReference type="NCBIfam" id="TIGR01352">
    <property type="entry name" value="tonB_Cterm"/>
    <property type="match status" value="1"/>
</dbReference>
<dbReference type="RefSeq" id="WP_103787028.1">
    <property type="nucleotide sequence ID" value="NZ_PQVF01000001.1"/>
</dbReference>
<proteinExistence type="inferred from homology"/>
<evidence type="ECO:0000256" key="7">
    <source>
        <dbReference type="ARBA" id="ARBA00022927"/>
    </source>
</evidence>
<comment type="caution">
    <text evidence="12">The sequence shown here is derived from an EMBL/GenBank/DDBJ whole genome shotgun (WGS) entry which is preliminary data.</text>
</comment>
<keyword evidence="6 10" id="KW-0812">Transmembrane</keyword>
<evidence type="ECO:0000256" key="5">
    <source>
        <dbReference type="ARBA" id="ARBA00022519"/>
    </source>
</evidence>
<evidence type="ECO:0000256" key="6">
    <source>
        <dbReference type="ARBA" id="ARBA00022692"/>
    </source>
</evidence>
<dbReference type="GO" id="GO:0055085">
    <property type="term" value="P:transmembrane transport"/>
    <property type="evidence" value="ECO:0007669"/>
    <property type="project" value="InterPro"/>
</dbReference>
<dbReference type="Proteomes" id="UP000236893">
    <property type="component" value="Unassembled WGS sequence"/>
</dbReference>
<dbReference type="GO" id="GO:0098797">
    <property type="term" value="C:plasma membrane protein complex"/>
    <property type="evidence" value="ECO:0007669"/>
    <property type="project" value="TreeGrafter"/>
</dbReference>
<dbReference type="InterPro" id="IPR006260">
    <property type="entry name" value="TonB/TolA_C"/>
</dbReference>
<protein>
    <recommendedName>
        <fullName evidence="11">TonB C-terminal domain-containing protein</fullName>
    </recommendedName>
</protein>
<dbReference type="SUPFAM" id="SSF74653">
    <property type="entry name" value="TolA/TonB C-terminal domain"/>
    <property type="match status" value="1"/>
</dbReference>
<dbReference type="InterPro" id="IPR051045">
    <property type="entry name" value="TonB-dependent_transducer"/>
</dbReference>
<comment type="similarity">
    <text evidence="2">Belongs to the TonB family.</text>
</comment>
<accession>A0A2S5A8S5</accession>
<keyword evidence="3" id="KW-0813">Transport</keyword>
<keyword evidence="5" id="KW-0997">Cell inner membrane</keyword>
<keyword evidence="9 10" id="KW-0472">Membrane</keyword>
<dbReference type="PROSITE" id="PS52015">
    <property type="entry name" value="TONB_CTD"/>
    <property type="match status" value="1"/>
</dbReference>
<dbReference type="EMBL" id="PQVF01000001">
    <property type="protein sequence ID" value="POY38926.1"/>
    <property type="molecule type" value="Genomic_DNA"/>
</dbReference>
<feature type="transmembrane region" description="Helical" evidence="10">
    <location>
        <begin position="82"/>
        <end position="103"/>
    </location>
</feature>
<evidence type="ECO:0000256" key="8">
    <source>
        <dbReference type="ARBA" id="ARBA00022989"/>
    </source>
</evidence>